<dbReference type="PRINTS" id="PR00455">
    <property type="entry name" value="HTHTETR"/>
</dbReference>
<dbReference type="RefSeq" id="WP_337890741.1">
    <property type="nucleotide sequence ID" value="NZ_JBAHVI010000009.1"/>
</dbReference>
<dbReference type="PANTHER" id="PTHR30055">
    <property type="entry name" value="HTH-TYPE TRANSCRIPTIONAL REGULATOR RUTR"/>
    <property type="match status" value="1"/>
</dbReference>
<gene>
    <name evidence="4" type="ORF">V5S96_09680</name>
</gene>
<dbReference type="SUPFAM" id="SSF46689">
    <property type="entry name" value="Homeodomain-like"/>
    <property type="match status" value="1"/>
</dbReference>
<keyword evidence="1 2" id="KW-0238">DNA-binding</keyword>
<evidence type="ECO:0000259" key="3">
    <source>
        <dbReference type="PROSITE" id="PS50977"/>
    </source>
</evidence>
<proteinExistence type="predicted"/>
<evidence type="ECO:0000313" key="4">
    <source>
        <dbReference type="EMBL" id="MEJ4100622.1"/>
    </source>
</evidence>
<dbReference type="PROSITE" id="PS50977">
    <property type="entry name" value="HTH_TETR_2"/>
    <property type="match status" value="1"/>
</dbReference>
<dbReference type="Proteomes" id="UP001359781">
    <property type="component" value="Unassembled WGS sequence"/>
</dbReference>
<dbReference type="EMBL" id="JBAHVJ010000009">
    <property type="protein sequence ID" value="MEJ4100622.1"/>
    <property type="molecule type" value="Genomic_DNA"/>
</dbReference>
<dbReference type="Pfam" id="PF00440">
    <property type="entry name" value="TetR_N"/>
    <property type="match status" value="1"/>
</dbReference>
<dbReference type="InterPro" id="IPR001647">
    <property type="entry name" value="HTH_TetR"/>
</dbReference>
<organism evidence="4 5">
    <name type="scientific">Corynebacterium mastitidis</name>
    <dbReference type="NCBI Taxonomy" id="161890"/>
    <lineage>
        <taxon>Bacteria</taxon>
        <taxon>Bacillati</taxon>
        <taxon>Actinomycetota</taxon>
        <taxon>Actinomycetes</taxon>
        <taxon>Mycobacteriales</taxon>
        <taxon>Corynebacteriaceae</taxon>
        <taxon>Corynebacterium</taxon>
    </lineage>
</organism>
<dbReference type="PANTHER" id="PTHR30055:SF153">
    <property type="entry name" value="HTH-TYPE TRANSCRIPTIONAL REPRESSOR RV3405C"/>
    <property type="match status" value="1"/>
</dbReference>
<feature type="DNA-binding region" description="H-T-H motif" evidence="2">
    <location>
        <begin position="36"/>
        <end position="55"/>
    </location>
</feature>
<dbReference type="InterPro" id="IPR009057">
    <property type="entry name" value="Homeodomain-like_sf"/>
</dbReference>
<evidence type="ECO:0000256" key="2">
    <source>
        <dbReference type="PROSITE-ProRule" id="PRU00335"/>
    </source>
</evidence>
<evidence type="ECO:0000313" key="5">
    <source>
        <dbReference type="Proteomes" id="UP001359781"/>
    </source>
</evidence>
<accession>A0ABU8P018</accession>
<reference evidence="4 5" key="1">
    <citation type="submission" date="2024-02" db="EMBL/GenBank/DDBJ databases">
        <title>Whole genome sequencing and characterization of Corynebacterium isolated from the ocular surface of dry eye disease sufferers.</title>
        <authorList>
            <person name="Naqvi M."/>
        </authorList>
    </citation>
    <scope>NUCLEOTIDE SEQUENCE [LARGE SCALE GENOMIC DNA]</scope>
    <source>
        <strain evidence="4 5">PCRF</strain>
    </source>
</reference>
<evidence type="ECO:0000256" key="1">
    <source>
        <dbReference type="ARBA" id="ARBA00023125"/>
    </source>
</evidence>
<keyword evidence="5" id="KW-1185">Reference proteome</keyword>
<name>A0ABU8P018_9CORY</name>
<feature type="domain" description="HTH tetR-type" evidence="3">
    <location>
        <begin position="13"/>
        <end position="73"/>
    </location>
</feature>
<protein>
    <submittedName>
        <fullName evidence="4">TetR/AcrR family transcriptional regulator</fullName>
    </submittedName>
</protein>
<sequence>MVTSVAVASEKHTEVEESILAAARECFMDTGVHKTTMVAVARRAGVSRPTVYSYFGSVDNLARKVLTREIVGLLDVAYPLPQNAEGFCEALVAVARYARHNEFLAQMLGKSPELLLTYQFQRFGESQEILVRFIKNVVARIQQEDPSMRDGDPRVIATHIFMVVQSLVLSAEAMSTGVPSEEEWAEELTAMLKGYLCQ</sequence>
<comment type="caution">
    <text evidence="4">The sequence shown here is derived from an EMBL/GenBank/DDBJ whole genome shotgun (WGS) entry which is preliminary data.</text>
</comment>
<dbReference type="Gene3D" id="1.10.357.10">
    <property type="entry name" value="Tetracycline Repressor, domain 2"/>
    <property type="match status" value="1"/>
</dbReference>
<dbReference type="InterPro" id="IPR050109">
    <property type="entry name" value="HTH-type_TetR-like_transc_reg"/>
</dbReference>